<dbReference type="Pfam" id="PF13603">
    <property type="entry name" value="tRNA-synt_1_2"/>
    <property type="match status" value="1"/>
</dbReference>
<keyword evidence="6 9" id="KW-0648">Protein biosynthesis</keyword>
<keyword evidence="15" id="KW-1185">Reference proteome</keyword>
<dbReference type="GO" id="GO:0006429">
    <property type="term" value="P:leucyl-tRNA aminoacylation"/>
    <property type="evidence" value="ECO:0007669"/>
    <property type="project" value="UniProtKB-UniRule"/>
</dbReference>
<dbReference type="AlphaFoldDB" id="A0A1G8X9A8"/>
<reference evidence="14 15" key="1">
    <citation type="submission" date="2016-10" db="EMBL/GenBank/DDBJ databases">
        <authorList>
            <person name="de Groot N.N."/>
        </authorList>
    </citation>
    <scope>NUCLEOTIDE SEQUENCE [LARGE SCALE GENOMIC DNA]</scope>
    <source>
        <strain evidence="14 15">DSM 25186</strain>
    </source>
</reference>
<dbReference type="SUPFAM" id="SSF47323">
    <property type="entry name" value="Anticodon-binding domain of a subclass of class I aminoacyl-tRNA synthetases"/>
    <property type="match status" value="1"/>
</dbReference>
<evidence type="ECO:0000256" key="6">
    <source>
        <dbReference type="ARBA" id="ARBA00022917"/>
    </source>
</evidence>
<dbReference type="GO" id="GO:0002161">
    <property type="term" value="F:aminoacyl-tRNA deacylase activity"/>
    <property type="evidence" value="ECO:0007669"/>
    <property type="project" value="InterPro"/>
</dbReference>
<gene>
    <name evidence="9" type="primary">leuS</name>
    <name evidence="14" type="ORF">SAMN05421823_101306</name>
</gene>
<proteinExistence type="inferred from homology"/>
<evidence type="ECO:0000256" key="9">
    <source>
        <dbReference type="HAMAP-Rule" id="MF_00049"/>
    </source>
</evidence>
<evidence type="ECO:0000256" key="5">
    <source>
        <dbReference type="ARBA" id="ARBA00022840"/>
    </source>
</evidence>
<evidence type="ECO:0000256" key="3">
    <source>
        <dbReference type="ARBA" id="ARBA00022598"/>
    </source>
</evidence>
<dbReference type="PRINTS" id="PR00985">
    <property type="entry name" value="TRNASYNTHLEU"/>
</dbReference>
<keyword evidence="7 9" id="KW-0030">Aminoacyl-tRNA synthetase</keyword>
<dbReference type="Gene3D" id="1.10.730.10">
    <property type="entry name" value="Isoleucyl-tRNA Synthetase, Domain 1"/>
    <property type="match status" value="1"/>
</dbReference>
<evidence type="ECO:0000256" key="7">
    <source>
        <dbReference type="ARBA" id="ARBA00023146"/>
    </source>
</evidence>
<organism evidence="14 15">
    <name type="scientific">Catalinimonas alkaloidigena</name>
    <dbReference type="NCBI Taxonomy" id="1075417"/>
    <lineage>
        <taxon>Bacteria</taxon>
        <taxon>Pseudomonadati</taxon>
        <taxon>Bacteroidota</taxon>
        <taxon>Cytophagia</taxon>
        <taxon>Cytophagales</taxon>
        <taxon>Catalimonadaceae</taxon>
        <taxon>Catalinimonas</taxon>
    </lineage>
</organism>
<keyword evidence="4 9" id="KW-0547">Nucleotide-binding</keyword>
<dbReference type="Gene3D" id="3.40.50.620">
    <property type="entry name" value="HUPs"/>
    <property type="match status" value="3"/>
</dbReference>
<comment type="similarity">
    <text evidence="1 9 10">Belongs to the class-I aminoacyl-tRNA synthetase family.</text>
</comment>
<dbReference type="Pfam" id="PF00133">
    <property type="entry name" value="tRNA-synt_1"/>
    <property type="match status" value="1"/>
</dbReference>
<accession>A0A1G8X9A8</accession>
<feature type="binding site" evidence="9">
    <location>
        <position position="704"/>
    </location>
    <ligand>
        <name>ATP</name>
        <dbReference type="ChEBI" id="CHEBI:30616"/>
    </ligand>
</feature>
<comment type="catalytic activity">
    <reaction evidence="8 9">
        <text>tRNA(Leu) + L-leucine + ATP = L-leucyl-tRNA(Leu) + AMP + diphosphate</text>
        <dbReference type="Rhea" id="RHEA:11688"/>
        <dbReference type="Rhea" id="RHEA-COMP:9613"/>
        <dbReference type="Rhea" id="RHEA-COMP:9622"/>
        <dbReference type="ChEBI" id="CHEBI:30616"/>
        <dbReference type="ChEBI" id="CHEBI:33019"/>
        <dbReference type="ChEBI" id="CHEBI:57427"/>
        <dbReference type="ChEBI" id="CHEBI:78442"/>
        <dbReference type="ChEBI" id="CHEBI:78494"/>
        <dbReference type="ChEBI" id="CHEBI:456215"/>
        <dbReference type="EC" id="6.1.1.4"/>
    </reaction>
</comment>
<keyword evidence="5 9" id="KW-0067">ATP-binding</keyword>
<dbReference type="NCBIfam" id="TIGR00396">
    <property type="entry name" value="leuS_bact"/>
    <property type="match status" value="1"/>
</dbReference>
<dbReference type="PROSITE" id="PS00178">
    <property type="entry name" value="AA_TRNA_LIGASE_I"/>
    <property type="match status" value="1"/>
</dbReference>
<comment type="caution">
    <text evidence="9">Lacks conserved residue(s) required for the propagation of feature annotation.</text>
</comment>
<dbReference type="Pfam" id="PF08264">
    <property type="entry name" value="Anticodon_1"/>
    <property type="match status" value="1"/>
</dbReference>
<evidence type="ECO:0000256" key="1">
    <source>
        <dbReference type="ARBA" id="ARBA00005594"/>
    </source>
</evidence>
<dbReference type="InterPro" id="IPR002302">
    <property type="entry name" value="Leu-tRNA-ligase"/>
</dbReference>
<dbReference type="InterPro" id="IPR025709">
    <property type="entry name" value="Leu_tRNA-synth_edit"/>
</dbReference>
<dbReference type="PANTHER" id="PTHR43740">
    <property type="entry name" value="LEUCYL-TRNA SYNTHETASE"/>
    <property type="match status" value="1"/>
</dbReference>
<evidence type="ECO:0000259" key="13">
    <source>
        <dbReference type="Pfam" id="PF13603"/>
    </source>
</evidence>
<keyword evidence="2 9" id="KW-0963">Cytoplasm</keyword>
<feature type="domain" description="Aminoacyl-tRNA synthetase class Ia" evidence="11">
    <location>
        <begin position="11"/>
        <end position="144"/>
    </location>
</feature>
<evidence type="ECO:0000256" key="8">
    <source>
        <dbReference type="ARBA" id="ARBA00047469"/>
    </source>
</evidence>
<dbReference type="SUPFAM" id="SSF52374">
    <property type="entry name" value="Nucleotidylyl transferase"/>
    <property type="match status" value="1"/>
</dbReference>
<dbReference type="HAMAP" id="MF_00049_B">
    <property type="entry name" value="Leu_tRNA_synth_B"/>
    <property type="match status" value="1"/>
</dbReference>
<protein>
    <recommendedName>
        <fullName evidence="9">Leucine--tRNA ligase</fullName>
        <ecNumber evidence="9">6.1.1.4</ecNumber>
    </recommendedName>
    <alternativeName>
        <fullName evidence="9">Leucyl-tRNA synthetase</fullName>
        <shortName evidence="9">LeuRS</shortName>
    </alternativeName>
</protein>
<dbReference type="GO" id="GO:0005524">
    <property type="term" value="F:ATP binding"/>
    <property type="evidence" value="ECO:0007669"/>
    <property type="project" value="UniProtKB-UniRule"/>
</dbReference>
<sequence length="937" mass="107854">MEYDFRAIEQKWQQHWRNEHTYRTEIDPTRPKFYVLDMFPYPSGAGLHVGHPLGYIASDVVARYKRHKGFNVLHPMGFDAFGLPAEQYAIETGQHPAITTENNIRRYKEQLQNIGFSYDWDREVQTSDPSFYRWTQWIFSQLFDSWYNQTTDRAEPIATLIDAFAHNGNLDVQAVSDEDTPRFSAETWQKMSEQEQQTLLLKYRLAYLTEATVNWCPALGTVLANDEVKDGVSERGGYPVERRKMQQWMLRITAYADRLLRNLDTLAWSDAMVDMQRNWIGKSNGAELNFPVVGKDITLTAFTTRADTIFGVTYVVVAPEHELVPDLTTPEQKAAVEAYLDETKSRSELDRMSDVKTVSGVFTGSYVKNPLSDEEIPLWIADYVLAGYGTGVVMAVPASDERDYRFAKHFGLEIRPVIEGTDPEAGANPTKEGVMINSGFLNGMTCREAIDAAIAKAEELGLGKAKVNFRMRDAIFSRQRYWGEPVPIYFKDGLPQLVDDAELPLVLPEIDQYKPTETGEPPLARAEGWQYHGKYDYELTTMPGWAGSSWYFLRYMDPQNDQQFVSEEAVKYWNQVDLYIGGTEHATGHLLYSRFWNLFLYDRGYIFHEEPFQKLINQGMIQGRSNLVYLVKSPEGKSGKPVFVSMGLKDQYDVIEQHVDVNLVENDVLNVEAFRQWRPENAEAEFILEAGQYRCGYAVEKMSKRWFNVVNPDDIVARYGADTLRLYEMFLGPLEQSKPWNTNGIDGAFKFLRKVWRLFYDEEGKLLVTDEAPTPAELKVLHQTLKKVEQDIERDSFNTPVSTMMICVNELTSLNCHKRAILQELLVMLSPYAPHLAEELWAQLSENWPQALPAEHRNSVTRAPWPQWEEKYLREDSFEYPVSINGKMRTRMAFALDMPKAEMEREVLASETVQKWTEGKPPKKVIIVPQRIINIVV</sequence>
<evidence type="ECO:0000259" key="11">
    <source>
        <dbReference type="Pfam" id="PF00133"/>
    </source>
</evidence>
<evidence type="ECO:0000256" key="4">
    <source>
        <dbReference type="ARBA" id="ARBA00022741"/>
    </source>
</evidence>
<dbReference type="EMBL" id="FNFO01000001">
    <property type="protein sequence ID" value="SDJ87279.1"/>
    <property type="molecule type" value="Genomic_DNA"/>
</dbReference>
<dbReference type="Gene3D" id="3.90.740.10">
    <property type="entry name" value="Valyl/Leucyl/Isoleucyl-tRNA synthetase, editing domain"/>
    <property type="match status" value="1"/>
</dbReference>
<dbReference type="OrthoDB" id="9810365at2"/>
<dbReference type="STRING" id="1075417.SAMN05421823_101306"/>
<dbReference type="InterPro" id="IPR014729">
    <property type="entry name" value="Rossmann-like_a/b/a_fold"/>
</dbReference>
<keyword evidence="3 9" id="KW-0436">Ligase</keyword>
<dbReference type="InterPro" id="IPR013155">
    <property type="entry name" value="M/V/L/I-tRNA-synth_anticd-bd"/>
</dbReference>
<name>A0A1G8X9A8_9BACT</name>
<evidence type="ECO:0000256" key="2">
    <source>
        <dbReference type="ARBA" id="ARBA00022490"/>
    </source>
</evidence>
<dbReference type="RefSeq" id="WP_089678208.1">
    <property type="nucleotide sequence ID" value="NZ_FNFO01000001.1"/>
</dbReference>
<dbReference type="CDD" id="cd00812">
    <property type="entry name" value="LeuRS_core"/>
    <property type="match status" value="1"/>
</dbReference>
<dbReference type="FunFam" id="3.40.50.620:FF:000060">
    <property type="entry name" value="Leucine--tRNA ligase"/>
    <property type="match status" value="1"/>
</dbReference>
<comment type="subcellular location">
    <subcellularLocation>
        <location evidence="9">Cytoplasm</location>
    </subcellularLocation>
</comment>
<dbReference type="EC" id="6.1.1.4" evidence="9"/>
<dbReference type="CDD" id="cd07958">
    <property type="entry name" value="Anticodon_Ia_Leu_BEm"/>
    <property type="match status" value="1"/>
</dbReference>
<dbReference type="PANTHER" id="PTHR43740:SF2">
    <property type="entry name" value="LEUCINE--TRNA LIGASE, MITOCHONDRIAL"/>
    <property type="match status" value="1"/>
</dbReference>
<dbReference type="InterPro" id="IPR009008">
    <property type="entry name" value="Val/Leu/Ile-tRNA-synth_edit"/>
</dbReference>
<dbReference type="SUPFAM" id="SSF50677">
    <property type="entry name" value="ValRS/IleRS/LeuRS editing domain"/>
    <property type="match status" value="1"/>
</dbReference>
<dbReference type="FunFam" id="1.10.730.10:FF:000011">
    <property type="entry name" value="Leucine--tRNA ligase chloroplastic/mitochondrial"/>
    <property type="match status" value="1"/>
</dbReference>
<dbReference type="GO" id="GO:0005829">
    <property type="term" value="C:cytosol"/>
    <property type="evidence" value="ECO:0007669"/>
    <property type="project" value="TreeGrafter"/>
</dbReference>
<dbReference type="Proteomes" id="UP000198510">
    <property type="component" value="Unassembled WGS sequence"/>
</dbReference>
<evidence type="ECO:0000313" key="15">
    <source>
        <dbReference type="Proteomes" id="UP000198510"/>
    </source>
</evidence>
<dbReference type="InterPro" id="IPR002300">
    <property type="entry name" value="aa-tRNA-synth_Ia"/>
</dbReference>
<dbReference type="InterPro" id="IPR009080">
    <property type="entry name" value="tRNAsynth_Ia_anticodon-bd"/>
</dbReference>
<dbReference type="InterPro" id="IPR001412">
    <property type="entry name" value="aa-tRNA-synth_I_CS"/>
</dbReference>
<evidence type="ECO:0000256" key="10">
    <source>
        <dbReference type="RuleBase" id="RU363035"/>
    </source>
</evidence>
<evidence type="ECO:0000313" key="14">
    <source>
        <dbReference type="EMBL" id="SDJ87279.1"/>
    </source>
</evidence>
<dbReference type="GO" id="GO:0004823">
    <property type="term" value="F:leucine-tRNA ligase activity"/>
    <property type="evidence" value="ECO:0007669"/>
    <property type="project" value="UniProtKB-UniRule"/>
</dbReference>
<dbReference type="FunFam" id="3.40.50.620:FF:000056">
    <property type="entry name" value="Leucine--tRNA ligase"/>
    <property type="match status" value="1"/>
</dbReference>
<feature type="domain" description="Leucyl-tRNA synthetase editing" evidence="13">
    <location>
        <begin position="277"/>
        <end position="457"/>
    </location>
</feature>
<evidence type="ECO:0000259" key="12">
    <source>
        <dbReference type="Pfam" id="PF08264"/>
    </source>
</evidence>
<feature type="domain" description="Methionyl/Valyl/Leucyl/Isoleucyl-tRNA synthetase anticodon-binding" evidence="12">
    <location>
        <begin position="778"/>
        <end position="899"/>
    </location>
</feature>